<gene>
    <name evidence="2" type="ORF">GJ744_001275</name>
</gene>
<dbReference type="EMBL" id="JAACFV010000119">
    <property type="protein sequence ID" value="KAF7505056.1"/>
    <property type="molecule type" value="Genomic_DNA"/>
</dbReference>
<dbReference type="Proteomes" id="UP000606974">
    <property type="component" value="Unassembled WGS sequence"/>
</dbReference>
<feature type="region of interest" description="Disordered" evidence="1">
    <location>
        <begin position="1"/>
        <end position="34"/>
    </location>
</feature>
<proteinExistence type="predicted"/>
<accession>A0A8H7ADE4</accession>
<protein>
    <submittedName>
        <fullName evidence="2">Uncharacterized protein</fullName>
    </submittedName>
</protein>
<name>A0A8H7ADE4_9EURO</name>
<keyword evidence="3" id="KW-1185">Reference proteome</keyword>
<comment type="caution">
    <text evidence="2">The sequence shown here is derived from an EMBL/GenBank/DDBJ whole genome shotgun (WGS) entry which is preliminary data.</text>
</comment>
<dbReference type="AlphaFoldDB" id="A0A8H7ADE4"/>
<evidence type="ECO:0000256" key="1">
    <source>
        <dbReference type="SAM" id="MobiDB-lite"/>
    </source>
</evidence>
<evidence type="ECO:0000313" key="2">
    <source>
        <dbReference type="EMBL" id="KAF7505056.1"/>
    </source>
</evidence>
<organism evidence="2 3">
    <name type="scientific">Endocarpon pusillum</name>
    <dbReference type="NCBI Taxonomy" id="364733"/>
    <lineage>
        <taxon>Eukaryota</taxon>
        <taxon>Fungi</taxon>
        <taxon>Dikarya</taxon>
        <taxon>Ascomycota</taxon>
        <taxon>Pezizomycotina</taxon>
        <taxon>Eurotiomycetes</taxon>
        <taxon>Chaetothyriomycetidae</taxon>
        <taxon>Verrucariales</taxon>
        <taxon>Verrucariaceae</taxon>
        <taxon>Endocarpon</taxon>
    </lineage>
</organism>
<sequence length="251" mass="27667">MHPPTAHATSCHSDEGHDLAQDSQDPGRKKKNNALDSLPALTGLRLGVDASVGPSCKNLDETLAVKETRQPVAHTAYLAYPKWGSFQPTLGPLGFAGDLVDCGECFSCWLFQCVGKTVKTTTLHHRFFAHAKDIYLSSHVHSVRSSSQYNFSLILFATSLIEMTSSTLGSLKGNQSRHDGLKKSPREAYLGLRTRSRKSGSGTRRQALRHTNSIQAKDIIDLTFQMAKKDISKTFLIEFILHVAIRFARVA</sequence>
<reference evidence="2" key="1">
    <citation type="submission" date="2020-02" db="EMBL/GenBank/DDBJ databases">
        <authorList>
            <person name="Palmer J.M."/>
        </authorList>
    </citation>
    <scope>NUCLEOTIDE SEQUENCE</scope>
    <source>
        <strain evidence="2">EPUS1.4</strain>
        <tissue evidence="2">Thallus</tissue>
    </source>
</reference>
<evidence type="ECO:0000313" key="3">
    <source>
        <dbReference type="Proteomes" id="UP000606974"/>
    </source>
</evidence>